<reference evidence="5 6" key="1">
    <citation type="submission" date="2018-06" db="EMBL/GenBank/DDBJ databases">
        <title>The complete genome sequence of a nosiheptide producer Streptomyces actuosus ATCC 25421: deducing the ability of producing a new class III lantibiotics.</title>
        <authorList>
            <person name="Liu W."/>
            <person name="Sun F."/>
            <person name="Hu Y."/>
        </authorList>
    </citation>
    <scope>NUCLEOTIDE SEQUENCE [LARGE SCALE GENOMIC DNA]</scope>
    <source>
        <strain evidence="5 6">ATCC 25421</strain>
    </source>
</reference>
<evidence type="ECO:0000313" key="6">
    <source>
        <dbReference type="Proteomes" id="UP000247634"/>
    </source>
</evidence>
<feature type="signal peptide" evidence="3">
    <location>
        <begin position="1"/>
        <end position="26"/>
    </location>
</feature>
<keyword evidence="3" id="KW-0732">Signal</keyword>
<evidence type="ECO:0000313" key="5">
    <source>
        <dbReference type="EMBL" id="AWT41844.1"/>
    </source>
</evidence>
<name>A0A2U9NXT7_STRAS</name>
<evidence type="ECO:0000256" key="3">
    <source>
        <dbReference type="SAM" id="SignalP"/>
    </source>
</evidence>
<dbReference type="InterPro" id="IPR008613">
    <property type="entry name" value="Excalibur_Ca-bd_domain"/>
</dbReference>
<dbReference type="OrthoDB" id="5681216at2"/>
<evidence type="ECO:0000256" key="2">
    <source>
        <dbReference type="SAM" id="Phobius"/>
    </source>
</evidence>
<gene>
    <name evidence="5" type="ORF">DMT42_05660</name>
</gene>
<keyword evidence="2" id="KW-0472">Membrane</keyword>
<dbReference type="SMART" id="SM00894">
    <property type="entry name" value="Excalibur"/>
    <property type="match status" value="1"/>
</dbReference>
<feature type="region of interest" description="Disordered" evidence="1">
    <location>
        <begin position="70"/>
        <end position="93"/>
    </location>
</feature>
<dbReference type="Proteomes" id="UP000247634">
    <property type="component" value="Chromosome"/>
</dbReference>
<accession>A0A2U9NXT7</accession>
<protein>
    <submittedName>
        <fullName evidence="5">Excalibur calcium-binding protein</fullName>
    </submittedName>
</protein>
<feature type="domain" description="Excalibur calcium-binding" evidence="4">
    <location>
        <begin position="27"/>
        <end position="64"/>
    </location>
</feature>
<organism evidence="5 6">
    <name type="scientific">Streptomyces actuosus</name>
    <dbReference type="NCBI Taxonomy" id="1885"/>
    <lineage>
        <taxon>Bacteria</taxon>
        <taxon>Bacillati</taxon>
        <taxon>Actinomycetota</taxon>
        <taxon>Actinomycetes</taxon>
        <taxon>Kitasatosporales</taxon>
        <taxon>Streptomycetaceae</taxon>
        <taxon>Streptomyces</taxon>
    </lineage>
</organism>
<feature type="transmembrane region" description="Helical" evidence="2">
    <location>
        <begin position="120"/>
        <end position="138"/>
    </location>
</feature>
<keyword evidence="2" id="KW-0812">Transmembrane</keyword>
<feature type="chain" id="PRO_5016052582" evidence="3">
    <location>
        <begin position="27"/>
        <end position="146"/>
    </location>
</feature>
<sequence length="146" mass="15124">MRHRTGVAGAVIAAAAVVTLAQPAHAQDVDCNSFTYQEDAQTVFRGTPGDPYRLDEDNDGVACEWLPHRGLTSSTTRPTAPATLAPTMTVPTRPATLAPTRGVQGGLGGASSSGPTAWDIAIGTVFVAGAALAGGYVVRRRRAPRR</sequence>
<dbReference type="RefSeq" id="WP_110626780.1">
    <property type="nucleotide sequence ID" value="NZ_CP029788.1"/>
</dbReference>
<evidence type="ECO:0000259" key="4">
    <source>
        <dbReference type="SMART" id="SM00894"/>
    </source>
</evidence>
<proteinExistence type="predicted"/>
<keyword evidence="6" id="KW-1185">Reference proteome</keyword>
<dbReference type="AlphaFoldDB" id="A0A2U9NXT7"/>
<evidence type="ECO:0000256" key="1">
    <source>
        <dbReference type="SAM" id="MobiDB-lite"/>
    </source>
</evidence>
<keyword evidence="2" id="KW-1133">Transmembrane helix</keyword>
<dbReference type="KEGG" id="sact:DMT42_05660"/>
<dbReference type="EMBL" id="CP029788">
    <property type="protein sequence ID" value="AWT41844.1"/>
    <property type="molecule type" value="Genomic_DNA"/>
</dbReference>
<feature type="compositionally biased region" description="Low complexity" evidence="1">
    <location>
        <begin position="72"/>
        <end position="92"/>
    </location>
</feature>